<evidence type="ECO:0000313" key="2">
    <source>
        <dbReference type="Proteomes" id="UP000694564"/>
    </source>
</evidence>
<protein>
    <submittedName>
        <fullName evidence="1">Uncharacterized protein</fullName>
    </submittedName>
</protein>
<dbReference type="Ensembl" id="ENSSVLT00005020795.1">
    <property type="protein sequence ID" value="ENSSVLP00005018680.1"/>
    <property type="gene ID" value="ENSSVLG00005014998.1"/>
</dbReference>
<organism evidence="1 2">
    <name type="scientific">Sciurus vulgaris</name>
    <name type="common">Eurasian red squirrel</name>
    <dbReference type="NCBI Taxonomy" id="55149"/>
    <lineage>
        <taxon>Eukaryota</taxon>
        <taxon>Metazoa</taxon>
        <taxon>Chordata</taxon>
        <taxon>Craniata</taxon>
        <taxon>Vertebrata</taxon>
        <taxon>Euteleostomi</taxon>
        <taxon>Mammalia</taxon>
        <taxon>Eutheria</taxon>
        <taxon>Euarchontoglires</taxon>
        <taxon>Glires</taxon>
        <taxon>Rodentia</taxon>
        <taxon>Sciuromorpha</taxon>
        <taxon>Sciuridae</taxon>
        <taxon>Sciurinae</taxon>
        <taxon>Sciurini</taxon>
        <taxon>Sciurus</taxon>
    </lineage>
</organism>
<name>A0A8D2D2S7_SCIVU</name>
<sequence length="53" mass="5839">ENLSLRRKEPVAHFGGLWVQVPGSLSSPGFSADLPMLDNVIHQRESPSFSSYP</sequence>
<dbReference type="GeneTree" id="ENSGT01010000228751"/>
<accession>A0A8D2D2S7</accession>
<reference evidence="1" key="1">
    <citation type="submission" date="2025-08" db="UniProtKB">
        <authorList>
            <consortium name="Ensembl"/>
        </authorList>
    </citation>
    <scope>IDENTIFICATION</scope>
</reference>
<reference evidence="1" key="2">
    <citation type="submission" date="2025-09" db="UniProtKB">
        <authorList>
            <consortium name="Ensembl"/>
        </authorList>
    </citation>
    <scope>IDENTIFICATION</scope>
</reference>
<dbReference type="AlphaFoldDB" id="A0A8D2D2S7"/>
<proteinExistence type="predicted"/>
<evidence type="ECO:0000313" key="1">
    <source>
        <dbReference type="Ensembl" id="ENSSVLP00005018680.1"/>
    </source>
</evidence>
<dbReference type="Proteomes" id="UP000694564">
    <property type="component" value="Chromosome 7"/>
</dbReference>
<keyword evidence="2" id="KW-1185">Reference proteome</keyword>